<comment type="pathway">
    <text evidence="1 8">Protein modification; [NiFe] hydrogenase maturation.</text>
</comment>
<dbReference type="InterPro" id="IPR006070">
    <property type="entry name" value="Sua5-like_dom"/>
</dbReference>
<gene>
    <name evidence="12" type="ORF">DFR42_101584</name>
</gene>
<keyword evidence="12" id="KW-0808">Transferase</keyword>
<evidence type="ECO:0000256" key="6">
    <source>
        <dbReference type="ARBA" id="ARBA00022833"/>
    </source>
</evidence>
<dbReference type="InterPro" id="IPR036046">
    <property type="entry name" value="Acylphosphatase-like_dom_sf"/>
</dbReference>
<keyword evidence="9" id="KW-0378">Hydrolase</keyword>
<dbReference type="InterPro" id="IPR055128">
    <property type="entry name" value="HypF_C_2"/>
</dbReference>
<dbReference type="PROSITE" id="PS00150">
    <property type="entry name" value="ACYLPHOSPHATASE_1"/>
    <property type="match status" value="1"/>
</dbReference>
<dbReference type="SUPFAM" id="SSF55821">
    <property type="entry name" value="YrdC/RibB"/>
    <property type="match status" value="1"/>
</dbReference>
<dbReference type="Proteomes" id="UP000247792">
    <property type="component" value="Unassembled WGS sequence"/>
</dbReference>
<dbReference type="GO" id="GO:0016743">
    <property type="term" value="F:carboxyl- or carbamoyltransferase activity"/>
    <property type="evidence" value="ECO:0007669"/>
    <property type="project" value="UniProtKB-UniRule"/>
</dbReference>
<dbReference type="InterPro" id="IPR004421">
    <property type="entry name" value="Carbamoyltransferase_HypF"/>
</dbReference>
<protein>
    <recommendedName>
        <fullName evidence="8">Carbamoyltransferase HypF</fullName>
        <ecNumber evidence="8">6.2.-.-</ecNumber>
    </recommendedName>
</protein>
<comment type="catalytic activity">
    <reaction evidence="9">
        <text>an acyl phosphate + H2O = a carboxylate + phosphate + H(+)</text>
        <dbReference type="Rhea" id="RHEA:14965"/>
        <dbReference type="ChEBI" id="CHEBI:15377"/>
        <dbReference type="ChEBI" id="CHEBI:15378"/>
        <dbReference type="ChEBI" id="CHEBI:29067"/>
        <dbReference type="ChEBI" id="CHEBI:43474"/>
        <dbReference type="ChEBI" id="CHEBI:59918"/>
        <dbReference type="EC" id="3.6.1.7"/>
    </reaction>
</comment>
<dbReference type="InterPro" id="IPR017945">
    <property type="entry name" value="DHBP_synth_RibB-like_a/b_dom"/>
</dbReference>
<name>A0A318JBQ0_9BURK</name>
<dbReference type="Gene3D" id="3.30.420.40">
    <property type="match status" value="1"/>
</dbReference>
<sequence length="825" mass="89782">MPAMMENQEIRVRGAVQGVGFRPAVYRLAMECLLRGEVANDSDGVLIRLSGTSQSIQNFLARLKQEAPPLAQIDSISMTKGDDNWDYSGFRITGSTHLRGSTEVVPDAATCKACLAEINNSEERRFQYPFTNCTHCGPRLSIIQGIPYDRETTTMASFDLCEQCKVEYANPLDRRFHAQPIACHACGPSLILYSAGQTIYPCPATSSPYKQVAAQLSHICTVLKAGEIVAVKGLGGYHLCCDASNHAAVETLRERKQRYAKPFALMTHELATIKNYCLVSELEKDILSSSIAPIVLLEARQVINPESTILSAAIAPGSRLLGFMLPYTPLHHMICRQFGGPLVMTSGNVSGEPQVIDNDEAIANLSSIADLVVCHNRAVANRIDDSVVRCVAGKVRILRRARGYAPRSIRLPSGFETADGIQAYGAELKSTFCLVKQGAAVLSQHQGDLEDVSTFDDYEHNLALYQRLFEFTPRYLAFDQHPEYISSKLAKNDSGANGMPAIRIQHHHAHIACVMAENQLAIDHSPVLGVALDGLGFGDDGTLWGGEFLLADYRTYQRVARLKPVAMPGAGQAVKQPWRNAYAHILNSMDWESFQTHYGETALAACFASHPTATLQKMMKGALNCPLASSAGRLFDAVAAAIGIHAEQVQFEGQAAIELEMLVDKDLLSHYLADDDLSLSYTLIIDIPNIPSSGLPELNAASMWPQLLDDVRQGISTTLISTRFHAGLIKGIVAMLLQLRQSYTFNDVALSGGCMQNAVLLEGLIHSLHKKGLNCLSHSLIPANDGGIALGQAAIAAARIIVNDKTTVSDLSHELRFTPKENVCV</sequence>
<dbReference type="GO" id="GO:0016874">
    <property type="term" value="F:ligase activity"/>
    <property type="evidence" value="ECO:0007669"/>
    <property type="project" value="UniProtKB-UniRule"/>
</dbReference>
<proteinExistence type="inferred from homology"/>
<dbReference type="Gene3D" id="3.30.110.120">
    <property type="match status" value="1"/>
</dbReference>
<dbReference type="GO" id="GO:0003998">
    <property type="term" value="F:acylphosphatase activity"/>
    <property type="evidence" value="ECO:0007669"/>
    <property type="project" value="UniProtKB-EC"/>
</dbReference>
<evidence type="ECO:0000259" key="10">
    <source>
        <dbReference type="PROSITE" id="PS51160"/>
    </source>
</evidence>
<dbReference type="PROSITE" id="PS51163">
    <property type="entry name" value="YRDC"/>
    <property type="match status" value="1"/>
</dbReference>
<evidence type="ECO:0000313" key="13">
    <source>
        <dbReference type="Proteomes" id="UP000247792"/>
    </source>
</evidence>
<dbReference type="InterPro" id="IPR041440">
    <property type="entry name" value="HypF_C"/>
</dbReference>
<evidence type="ECO:0000256" key="7">
    <source>
        <dbReference type="ARBA" id="ARBA00048220"/>
    </source>
</evidence>
<reference evidence="12 13" key="1">
    <citation type="submission" date="2018-05" db="EMBL/GenBank/DDBJ databases">
        <title>Genomic Encyclopedia of Type Strains, Phase IV (KMG-IV): sequencing the most valuable type-strain genomes for metagenomic binning, comparative biology and taxonomic classification.</title>
        <authorList>
            <person name="Goeker M."/>
        </authorList>
    </citation>
    <scope>NUCLEOTIDE SEQUENCE [LARGE SCALE GENOMIC DNA]</scope>
    <source>
        <strain evidence="12 13">DSM 19792</strain>
    </source>
</reference>
<organism evidence="12 13">
    <name type="scientific">Undibacterium pigrum</name>
    <dbReference type="NCBI Taxonomy" id="401470"/>
    <lineage>
        <taxon>Bacteria</taxon>
        <taxon>Pseudomonadati</taxon>
        <taxon>Pseudomonadota</taxon>
        <taxon>Betaproteobacteria</taxon>
        <taxon>Burkholderiales</taxon>
        <taxon>Oxalobacteraceae</taxon>
        <taxon>Undibacterium</taxon>
    </lineage>
</organism>
<dbReference type="Gene3D" id="3.90.870.50">
    <property type="match status" value="1"/>
</dbReference>
<comment type="caution">
    <text evidence="12">The sequence shown here is derived from an EMBL/GenBank/DDBJ whole genome shotgun (WGS) entry which is preliminary data.</text>
</comment>
<dbReference type="EC" id="6.2.-.-" evidence="8"/>
<keyword evidence="6" id="KW-0862">Zinc</keyword>
<dbReference type="PANTHER" id="PTHR42959">
    <property type="entry name" value="CARBAMOYLTRANSFERASE"/>
    <property type="match status" value="1"/>
</dbReference>
<dbReference type="AlphaFoldDB" id="A0A318JBQ0"/>
<dbReference type="PROSITE" id="PS51160">
    <property type="entry name" value="ACYLPHOSPHATASE_3"/>
    <property type="match status" value="1"/>
</dbReference>
<dbReference type="Pfam" id="PF00708">
    <property type="entry name" value="Acylphosphatase"/>
    <property type="match status" value="1"/>
</dbReference>
<feature type="active site" evidence="9">
    <location>
        <position position="40"/>
    </location>
</feature>
<dbReference type="InterPro" id="IPR051060">
    <property type="entry name" value="Carbamoyltrans_HypF-like"/>
</dbReference>
<dbReference type="NCBIfam" id="TIGR00143">
    <property type="entry name" value="hypF"/>
    <property type="match status" value="1"/>
</dbReference>
<feature type="domain" description="Acylphosphatase-like" evidence="10">
    <location>
        <begin position="7"/>
        <end position="94"/>
    </location>
</feature>
<evidence type="ECO:0000256" key="5">
    <source>
        <dbReference type="ARBA" id="ARBA00022771"/>
    </source>
</evidence>
<feature type="active site" evidence="9">
    <location>
        <position position="22"/>
    </location>
</feature>
<dbReference type="UniPathway" id="UPA00335"/>
<dbReference type="GO" id="GO:0008270">
    <property type="term" value="F:zinc ion binding"/>
    <property type="evidence" value="ECO:0007669"/>
    <property type="project" value="UniProtKB-KW"/>
</dbReference>
<accession>A0A318JBQ0</accession>
<dbReference type="GO" id="GO:0051604">
    <property type="term" value="P:protein maturation"/>
    <property type="evidence" value="ECO:0007669"/>
    <property type="project" value="TreeGrafter"/>
</dbReference>
<evidence type="ECO:0000256" key="2">
    <source>
        <dbReference type="ARBA" id="ARBA00008097"/>
    </source>
</evidence>
<comment type="function">
    <text evidence="8">Involved in the maturation of [NiFe] hydrogenases. Along with HypE, it catalyzes the synthesis of the CN ligands of the active site iron of [NiFe]-hydrogenases. HypF functions as a carbamoyl transferase using carbamoylphosphate as a substrate and transferring the carboxamido moiety in an ATP-dependent reaction to the thiolate of the C-terminal cysteine of HypE yielding a protein-S-carboxamide.</text>
</comment>
<evidence type="ECO:0000256" key="9">
    <source>
        <dbReference type="PROSITE-ProRule" id="PRU00520"/>
    </source>
</evidence>
<evidence type="ECO:0000256" key="8">
    <source>
        <dbReference type="PIRNR" id="PIRNR006256"/>
    </source>
</evidence>
<keyword evidence="13" id="KW-1185">Reference proteome</keyword>
<keyword evidence="3" id="KW-0436">Ligase</keyword>
<feature type="domain" description="YrdC-like" evidence="11">
    <location>
        <begin position="213"/>
        <end position="403"/>
    </location>
</feature>
<dbReference type="RefSeq" id="WP_211324129.1">
    <property type="nucleotide sequence ID" value="NZ_QJKB01000001.1"/>
</dbReference>
<dbReference type="Pfam" id="PF01300">
    <property type="entry name" value="Sua5_yciO_yrdC"/>
    <property type="match status" value="1"/>
</dbReference>
<dbReference type="Pfam" id="PF22521">
    <property type="entry name" value="HypF_C_2"/>
    <property type="match status" value="1"/>
</dbReference>
<keyword evidence="5" id="KW-0863">Zinc-finger</keyword>
<dbReference type="Pfam" id="PF17788">
    <property type="entry name" value="HypF_C"/>
    <property type="match status" value="1"/>
</dbReference>
<comment type="similarity">
    <text evidence="2 8">Belongs to the carbamoyltransferase HypF family.</text>
</comment>
<dbReference type="InterPro" id="IPR017968">
    <property type="entry name" value="Acylphosphatase_CS"/>
</dbReference>
<dbReference type="InterPro" id="IPR001792">
    <property type="entry name" value="Acylphosphatase-like_dom"/>
</dbReference>
<dbReference type="PANTHER" id="PTHR42959:SF1">
    <property type="entry name" value="CARBAMOYLTRANSFERASE HYPF"/>
    <property type="match status" value="1"/>
</dbReference>
<dbReference type="GO" id="GO:0003725">
    <property type="term" value="F:double-stranded RNA binding"/>
    <property type="evidence" value="ECO:0007669"/>
    <property type="project" value="InterPro"/>
</dbReference>
<evidence type="ECO:0000256" key="1">
    <source>
        <dbReference type="ARBA" id="ARBA00004711"/>
    </source>
</evidence>
<comment type="catalytic activity">
    <reaction evidence="7 8">
        <text>C-terminal L-cysteinyl-[HypE protein] + carbamoyl phosphate + ATP + H2O = C-terminal S-carboxamide-L-cysteinyl-[HypE protein] + AMP + phosphate + diphosphate + H(+)</text>
        <dbReference type="Rhea" id="RHEA:55636"/>
        <dbReference type="Rhea" id="RHEA-COMP:14247"/>
        <dbReference type="Rhea" id="RHEA-COMP:14392"/>
        <dbReference type="ChEBI" id="CHEBI:15377"/>
        <dbReference type="ChEBI" id="CHEBI:15378"/>
        <dbReference type="ChEBI" id="CHEBI:30616"/>
        <dbReference type="ChEBI" id="CHEBI:33019"/>
        <dbReference type="ChEBI" id="CHEBI:43474"/>
        <dbReference type="ChEBI" id="CHEBI:58228"/>
        <dbReference type="ChEBI" id="CHEBI:76913"/>
        <dbReference type="ChEBI" id="CHEBI:139126"/>
        <dbReference type="ChEBI" id="CHEBI:456215"/>
    </reaction>
</comment>
<evidence type="ECO:0000259" key="11">
    <source>
        <dbReference type="PROSITE" id="PS51163"/>
    </source>
</evidence>
<dbReference type="InterPro" id="IPR011125">
    <property type="entry name" value="Znf_HypF"/>
</dbReference>
<dbReference type="EMBL" id="QJKB01000001">
    <property type="protein sequence ID" value="PXX47008.1"/>
    <property type="molecule type" value="Genomic_DNA"/>
</dbReference>
<keyword evidence="4" id="KW-0479">Metal-binding</keyword>
<evidence type="ECO:0000256" key="3">
    <source>
        <dbReference type="ARBA" id="ARBA00022598"/>
    </source>
</evidence>
<dbReference type="Gene3D" id="3.30.420.360">
    <property type="match status" value="1"/>
</dbReference>
<evidence type="ECO:0000313" key="12">
    <source>
        <dbReference type="EMBL" id="PXX47008.1"/>
    </source>
</evidence>
<dbReference type="Pfam" id="PF07503">
    <property type="entry name" value="zf-HYPF"/>
    <property type="match status" value="2"/>
</dbReference>
<dbReference type="SUPFAM" id="SSF54975">
    <property type="entry name" value="Acylphosphatase/BLUF domain-like"/>
    <property type="match status" value="1"/>
</dbReference>
<dbReference type="PIRSF" id="PIRSF006256">
    <property type="entry name" value="CMPcnvr_hdrg_mat"/>
    <property type="match status" value="1"/>
</dbReference>
<evidence type="ECO:0000256" key="4">
    <source>
        <dbReference type="ARBA" id="ARBA00022723"/>
    </source>
</evidence>